<feature type="domain" description="D-isomer specific 2-hydroxyacid dehydrogenase catalytic" evidence="5">
    <location>
        <begin position="11"/>
        <end position="326"/>
    </location>
</feature>
<accession>A0ABR4XPY1</accession>
<dbReference type="PROSITE" id="PS00670">
    <property type="entry name" value="D_2_HYDROXYACID_DH_2"/>
    <property type="match status" value="1"/>
</dbReference>
<sequence length="329" mass="36107">MKILVYAAFGEEMKYIKKFAAETGHQVDTIPDALTEKNVDAAKGYDAISTQQTSAVPDAVYAKLVSFGIKQITIRQVGYDILNIPLLRKAGLRASNVAAYSPRAIAEYTLTQLLNLLRHNKQYYRAIEKGNWKWSAAIPAAEVHQLTIAVIGAGRIGSAFAEMLHALGARILAVDPVYHAQNEAFLQYTDLKDALAQADVVTFHTPLNDQTIGMADERFFAQIKKGALLLNFARGALVKTPALIQALESGRLAGAALDVLPNENLFMDKIQNPNDLPDDVQKLLSMDNVLLSPHVAFYTNLAIKNMVYIALNDAVALSQGKDIENEIFH</sequence>
<keyword evidence="3" id="KW-0520">NAD</keyword>
<dbReference type="Gene3D" id="3.40.50.720">
    <property type="entry name" value="NAD(P)-binding Rossmann-like Domain"/>
    <property type="match status" value="2"/>
</dbReference>
<evidence type="ECO:0000259" key="5">
    <source>
        <dbReference type="Pfam" id="PF00389"/>
    </source>
</evidence>
<dbReference type="SUPFAM" id="SSF51735">
    <property type="entry name" value="NAD(P)-binding Rossmann-fold domains"/>
    <property type="match status" value="1"/>
</dbReference>
<dbReference type="PANTHER" id="PTHR43026:SF1">
    <property type="entry name" value="2-HYDROXYACID DEHYDROGENASE HOMOLOG 1-RELATED"/>
    <property type="match status" value="1"/>
</dbReference>
<name>A0ABR4XPY1_9LACO</name>
<dbReference type="Pfam" id="PF00389">
    <property type="entry name" value="2-Hacid_dh"/>
    <property type="match status" value="1"/>
</dbReference>
<evidence type="ECO:0000313" key="7">
    <source>
        <dbReference type="EMBL" id="KGO30176.1"/>
    </source>
</evidence>
<protein>
    <submittedName>
        <fullName evidence="7">Lactate dehydrogenase</fullName>
    </submittedName>
</protein>
<dbReference type="InterPro" id="IPR058205">
    <property type="entry name" value="D-LDH-like"/>
</dbReference>
<dbReference type="SUPFAM" id="SSF52283">
    <property type="entry name" value="Formate/glycerate dehydrogenase catalytic domain-like"/>
    <property type="match status" value="1"/>
</dbReference>
<reference evidence="7 8" key="1">
    <citation type="journal article" date="2014" name="Antonie Van Leeuwenhoek">
        <title>Oenococcus alcoholitolerans sp. nov., a lactic acid bacteria isolated from cachaca and ethanol fermentation processes.</title>
        <authorList>
            <person name="Badotti F."/>
            <person name="Moreira A.P."/>
            <person name="Tonon L.A."/>
            <person name="de Lucena B.T."/>
            <person name="Gomes Fde C."/>
            <person name="Kruger R."/>
            <person name="Thompson C.C."/>
            <person name="de Morais M.A.Jr."/>
            <person name="Rosa C.A."/>
            <person name="Thompson F.L."/>
        </authorList>
    </citation>
    <scope>NUCLEOTIDE SEQUENCE [LARGE SCALE GENOMIC DNA]</scope>
    <source>
        <strain evidence="7 8">UFRJ-M7.2.18</strain>
    </source>
</reference>
<gene>
    <name evidence="7" type="ORF">Q757_06745</name>
</gene>
<feature type="domain" description="D-isomer specific 2-hydroxyacid dehydrogenase NAD-binding" evidence="6">
    <location>
        <begin position="111"/>
        <end position="296"/>
    </location>
</feature>
<keyword evidence="8" id="KW-1185">Reference proteome</keyword>
<dbReference type="Proteomes" id="UP000030023">
    <property type="component" value="Unassembled WGS sequence"/>
</dbReference>
<evidence type="ECO:0000256" key="3">
    <source>
        <dbReference type="ARBA" id="ARBA00023027"/>
    </source>
</evidence>
<dbReference type="InterPro" id="IPR029753">
    <property type="entry name" value="D-isomer_DH_CS"/>
</dbReference>
<dbReference type="EMBL" id="AXCV01000324">
    <property type="protein sequence ID" value="KGO30176.1"/>
    <property type="molecule type" value="Genomic_DNA"/>
</dbReference>
<evidence type="ECO:0000256" key="4">
    <source>
        <dbReference type="RuleBase" id="RU003719"/>
    </source>
</evidence>
<dbReference type="InterPro" id="IPR006139">
    <property type="entry name" value="D-isomer_2_OHA_DH_cat_dom"/>
</dbReference>
<dbReference type="Pfam" id="PF02826">
    <property type="entry name" value="2-Hacid_dh_C"/>
    <property type="match status" value="1"/>
</dbReference>
<keyword evidence="2 4" id="KW-0560">Oxidoreductase</keyword>
<evidence type="ECO:0000256" key="1">
    <source>
        <dbReference type="ARBA" id="ARBA00005854"/>
    </source>
</evidence>
<evidence type="ECO:0000256" key="2">
    <source>
        <dbReference type="ARBA" id="ARBA00023002"/>
    </source>
</evidence>
<organism evidence="7 8">
    <name type="scientific">Oenococcus alcoholitolerans</name>
    <dbReference type="NCBI Taxonomy" id="931074"/>
    <lineage>
        <taxon>Bacteria</taxon>
        <taxon>Bacillati</taxon>
        <taxon>Bacillota</taxon>
        <taxon>Bacilli</taxon>
        <taxon>Lactobacillales</taxon>
        <taxon>Lactobacillaceae</taxon>
        <taxon>Oenococcus</taxon>
    </lineage>
</organism>
<dbReference type="InterPro" id="IPR036291">
    <property type="entry name" value="NAD(P)-bd_dom_sf"/>
</dbReference>
<comment type="similarity">
    <text evidence="1 4">Belongs to the D-isomer specific 2-hydroxyacid dehydrogenase family.</text>
</comment>
<proteinExistence type="inferred from homology"/>
<evidence type="ECO:0000313" key="8">
    <source>
        <dbReference type="Proteomes" id="UP000030023"/>
    </source>
</evidence>
<dbReference type="CDD" id="cd12186">
    <property type="entry name" value="LDH"/>
    <property type="match status" value="1"/>
</dbReference>
<comment type="caution">
    <text evidence="7">The sequence shown here is derived from an EMBL/GenBank/DDBJ whole genome shotgun (WGS) entry which is preliminary data.</text>
</comment>
<dbReference type="InterPro" id="IPR006140">
    <property type="entry name" value="D-isomer_DH_NAD-bd"/>
</dbReference>
<evidence type="ECO:0000259" key="6">
    <source>
        <dbReference type="Pfam" id="PF02826"/>
    </source>
</evidence>
<dbReference type="PANTHER" id="PTHR43026">
    <property type="entry name" value="2-HYDROXYACID DEHYDROGENASE HOMOLOG 1-RELATED"/>
    <property type="match status" value="1"/>
</dbReference>